<dbReference type="GeneID" id="6075726"/>
<keyword evidence="5 8" id="KW-1133">Transmembrane helix</keyword>
<evidence type="ECO:0000256" key="6">
    <source>
        <dbReference type="ARBA" id="ARBA00023098"/>
    </source>
</evidence>
<keyword evidence="4" id="KW-0256">Endoplasmic reticulum</keyword>
<keyword evidence="2 8" id="KW-0812">Transmembrane</keyword>
<dbReference type="OrthoDB" id="5579088at2759"/>
<reference evidence="9 10" key="1">
    <citation type="journal article" date="2008" name="Nature">
        <title>The genome of Laccaria bicolor provides insights into mycorrhizal symbiosis.</title>
        <authorList>
            <person name="Martin F."/>
            <person name="Aerts A."/>
            <person name="Ahren D."/>
            <person name="Brun A."/>
            <person name="Danchin E.G.J."/>
            <person name="Duchaussoy F."/>
            <person name="Gibon J."/>
            <person name="Kohler A."/>
            <person name="Lindquist E."/>
            <person name="Pereda V."/>
            <person name="Salamov A."/>
            <person name="Shapiro H.J."/>
            <person name="Wuyts J."/>
            <person name="Blaudez D."/>
            <person name="Buee M."/>
            <person name="Brokstein P."/>
            <person name="Canbaeck B."/>
            <person name="Cohen D."/>
            <person name="Courty P.E."/>
            <person name="Coutinho P.M."/>
            <person name="Delaruelle C."/>
            <person name="Detter J.C."/>
            <person name="Deveau A."/>
            <person name="DiFazio S."/>
            <person name="Duplessis S."/>
            <person name="Fraissinet-Tachet L."/>
            <person name="Lucic E."/>
            <person name="Frey-Klett P."/>
            <person name="Fourrey C."/>
            <person name="Feussner I."/>
            <person name="Gay G."/>
            <person name="Grimwood J."/>
            <person name="Hoegger P.J."/>
            <person name="Jain P."/>
            <person name="Kilaru S."/>
            <person name="Labbe J."/>
            <person name="Lin Y.C."/>
            <person name="Legue V."/>
            <person name="Le Tacon F."/>
            <person name="Marmeisse R."/>
            <person name="Melayah D."/>
            <person name="Montanini B."/>
            <person name="Muratet M."/>
            <person name="Nehls U."/>
            <person name="Niculita-Hirzel H."/>
            <person name="Oudot-Le Secq M.P."/>
            <person name="Peter M."/>
            <person name="Quesneville H."/>
            <person name="Rajashekar B."/>
            <person name="Reich M."/>
            <person name="Rouhier N."/>
            <person name="Schmutz J."/>
            <person name="Yin T."/>
            <person name="Chalot M."/>
            <person name="Henrissat B."/>
            <person name="Kuees U."/>
            <person name="Lucas S."/>
            <person name="Van de Peer Y."/>
            <person name="Podila G.K."/>
            <person name="Polle A."/>
            <person name="Pukkila P.J."/>
            <person name="Richardson P.M."/>
            <person name="Rouze P."/>
            <person name="Sanders I.R."/>
            <person name="Stajich J.E."/>
            <person name="Tunlid A."/>
            <person name="Tuskan G."/>
            <person name="Grigoriev I.V."/>
        </authorList>
    </citation>
    <scope>NUCLEOTIDE SEQUENCE [LARGE SCALE GENOMIC DNA]</scope>
    <source>
        <strain evidence="10">S238N-H82 / ATCC MYA-4686</strain>
    </source>
</reference>
<protein>
    <submittedName>
        <fullName evidence="9">Predicted protein</fullName>
    </submittedName>
</protein>
<dbReference type="GO" id="GO:0008654">
    <property type="term" value="P:phospholipid biosynthetic process"/>
    <property type="evidence" value="ECO:0007669"/>
    <property type="project" value="TreeGrafter"/>
</dbReference>
<dbReference type="STRING" id="486041.B0D8A4"/>
<dbReference type="FunCoup" id="B0D8A4">
    <property type="interactions" value="141"/>
</dbReference>
<evidence type="ECO:0000256" key="8">
    <source>
        <dbReference type="SAM" id="Phobius"/>
    </source>
</evidence>
<evidence type="ECO:0000256" key="2">
    <source>
        <dbReference type="ARBA" id="ARBA00022692"/>
    </source>
</evidence>
<organism evidence="10">
    <name type="scientific">Laccaria bicolor (strain S238N-H82 / ATCC MYA-4686)</name>
    <name type="common">Bicoloured deceiver</name>
    <name type="synonym">Laccaria laccata var. bicolor</name>
    <dbReference type="NCBI Taxonomy" id="486041"/>
    <lineage>
        <taxon>Eukaryota</taxon>
        <taxon>Fungi</taxon>
        <taxon>Dikarya</taxon>
        <taxon>Basidiomycota</taxon>
        <taxon>Agaricomycotina</taxon>
        <taxon>Agaricomycetes</taxon>
        <taxon>Agaricomycetidae</taxon>
        <taxon>Agaricales</taxon>
        <taxon>Agaricineae</taxon>
        <taxon>Hydnangiaceae</taxon>
        <taxon>Laccaria</taxon>
    </lineage>
</organism>
<feature type="transmembrane region" description="Helical" evidence="8">
    <location>
        <begin position="59"/>
        <end position="78"/>
    </location>
</feature>
<dbReference type="EMBL" id="DS547100">
    <property type="protein sequence ID" value="EDR08799.1"/>
    <property type="molecule type" value="Genomic_DNA"/>
</dbReference>
<feature type="transmembrane region" description="Helical" evidence="8">
    <location>
        <begin position="209"/>
        <end position="230"/>
    </location>
</feature>
<gene>
    <name evidence="9" type="ORF">LACBIDRAFT_296234</name>
</gene>
<name>B0D8A4_LACBS</name>
<dbReference type="PANTHER" id="PTHR23129:SF0">
    <property type="entry name" value="ACYL-COENZYME A DIPHOSPHATASE FITM2"/>
    <property type="match status" value="1"/>
</dbReference>
<evidence type="ECO:0000256" key="3">
    <source>
        <dbReference type="ARBA" id="ARBA00022801"/>
    </source>
</evidence>
<dbReference type="KEGG" id="lbc:LACBIDRAFT_296234"/>
<comment type="subcellular location">
    <subcellularLocation>
        <location evidence="1">Endoplasmic reticulum membrane</location>
        <topology evidence="1">Multi-pass membrane protein</topology>
    </subcellularLocation>
</comment>
<evidence type="ECO:0000256" key="1">
    <source>
        <dbReference type="ARBA" id="ARBA00004477"/>
    </source>
</evidence>
<dbReference type="GO" id="GO:0034389">
    <property type="term" value="P:lipid droplet organization"/>
    <property type="evidence" value="ECO:0007669"/>
    <property type="project" value="TreeGrafter"/>
</dbReference>
<dbReference type="GO" id="GO:0010945">
    <property type="term" value="F:coenzyme A diphosphatase activity"/>
    <property type="evidence" value="ECO:0007669"/>
    <property type="project" value="InterPro"/>
</dbReference>
<dbReference type="HOGENOM" id="CLU_048143_1_0_1"/>
<dbReference type="RefSeq" id="XP_001880112.1">
    <property type="nucleotide sequence ID" value="XM_001880077.1"/>
</dbReference>
<feature type="transmembrane region" description="Helical" evidence="8">
    <location>
        <begin position="90"/>
        <end position="108"/>
    </location>
</feature>
<feature type="transmembrane region" description="Helical" evidence="8">
    <location>
        <begin position="242"/>
        <end position="260"/>
    </location>
</feature>
<evidence type="ECO:0000256" key="4">
    <source>
        <dbReference type="ARBA" id="ARBA00022824"/>
    </source>
</evidence>
<dbReference type="InParanoid" id="B0D8A4"/>
<dbReference type="GO" id="GO:0005789">
    <property type="term" value="C:endoplasmic reticulum membrane"/>
    <property type="evidence" value="ECO:0007669"/>
    <property type="project" value="UniProtKB-SubCell"/>
</dbReference>
<keyword evidence="7 8" id="KW-0472">Membrane</keyword>
<dbReference type="AlphaFoldDB" id="B0D8A4"/>
<dbReference type="Pfam" id="PF10261">
    <property type="entry name" value="FIT"/>
    <property type="match status" value="2"/>
</dbReference>
<sequence length="282" mass="31793">MTDVRHAAFAAISIILLLGTIYSVAFNTFLDTSNALITHLPHPLSHTHYFASKSNVLNVYFIKKVWAWTTAAFLFSWFTSPPQVKAPTRLIKYLTLTSIWLVFTAWFFGPPLLDRVIVASGGQCVIPMPTGDPIVVPNDYCFEKSTISASSHPQLFELWAPPPPEWRGGVPRLRRGHDISGHIFMLTISTLFLADQLRPSFKIRVWSMLHGWAVAFNVALIGIWLLATYTTSVYFHSPLEKFTGYFLGVACFAFTQLPIFDNSQQTVPTQEHSNRSRITVDN</sequence>
<keyword evidence="6" id="KW-0443">Lipid metabolism</keyword>
<keyword evidence="10" id="KW-1185">Reference proteome</keyword>
<evidence type="ECO:0000313" key="10">
    <source>
        <dbReference type="Proteomes" id="UP000001194"/>
    </source>
</evidence>
<dbReference type="Proteomes" id="UP000001194">
    <property type="component" value="Unassembled WGS sequence"/>
</dbReference>
<evidence type="ECO:0000256" key="5">
    <source>
        <dbReference type="ARBA" id="ARBA00022989"/>
    </source>
</evidence>
<proteinExistence type="predicted"/>
<keyword evidence="3" id="KW-0378">Hydrolase</keyword>
<feature type="transmembrane region" description="Helical" evidence="8">
    <location>
        <begin position="7"/>
        <end position="26"/>
    </location>
</feature>
<evidence type="ECO:0000256" key="7">
    <source>
        <dbReference type="ARBA" id="ARBA00023136"/>
    </source>
</evidence>
<evidence type="ECO:0000313" key="9">
    <source>
        <dbReference type="EMBL" id="EDR08799.1"/>
    </source>
</evidence>
<dbReference type="GO" id="GO:0019915">
    <property type="term" value="P:lipid storage"/>
    <property type="evidence" value="ECO:0007669"/>
    <property type="project" value="InterPro"/>
</dbReference>
<dbReference type="InterPro" id="IPR019388">
    <property type="entry name" value="FIT"/>
</dbReference>
<dbReference type="PANTHER" id="PTHR23129">
    <property type="entry name" value="ACYL-COENZYME A DIPHOSPHATASE FITM2"/>
    <property type="match status" value="1"/>
</dbReference>
<accession>B0D8A4</accession>